<protein>
    <submittedName>
        <fullName evidence="1">Uncharacterized protein</fullName>
    </submittedName>
</protein>
<name>A0A7S2ZV97_9RHOD</name>
<gene>
    <name evidence="1" type="ORF">RMAR00112_LOCUS20683</name>
</gene>
<dbReference type="AlphaFoldDB" id="A0A7S2ZV97"/>
<organism evidence="1">
    <name type="scientific">Rhodosorus marinus</name>
    <dbReference type="NCBI Taxonomy" id="101924"/>
    <lineage>
        <taxon>Eukaryota</taxon>
        <taxon>Rhodophyta</taxon>
        <taxon>Stylonematophyceae</taxon>
        <taxon>Stylonematales</taxon>
        <taxon>Stylonemataceae</taxon>
        <taxon>Rhodosorus</taxon>
    </lineage>
</organism>
<accession>A0A7S2ZV97</accession>
<sequence length="109" mass="12683">MATPSSLIRRTAATLTVFGGFAAYFSILESDWLRARLVDKENFLYEQRYKKWDLNRIDTAAIVKPDIYENLGYSRNCSKMYGSLEVDMPEEAKHTFYDGVLIRNRPYAK</sequence>
<dbReference type="EMBL" id="HBHW01026656">
    <property type="protein sequence ID" value="CAE0052656.1"/>
    <property type="molecule type" value="Transcribed_RNA"/>
</dbReference>
<reference evidence="1" key="1">
    <citation type="submission" date="2021-01" db="EMBL/GenBank/DDBJ databases">
        <authorList>
            <person name="Corre E."/>
            <person name="Pelletier E."/>
            <person name="Niang G."/>
            <person name="Scheremetjew M."/>
            <person name="Finn R."/>
            <person name="Kale V."/>
            <person name="Holt S."/>
            <person name="Cochrane G."/>
            <person name="Meng A."/>
            <person name="Brown T."/>
            <person name="Cohen L."/>
        </authorList>
    </citation>
    <scope>NUCLEOTIDE SEQUENCE</scope>
    <source>
        <strain evidence="1">CCMP 769</strain>
    </source>
</reference>
<proteinExistence type="predicted"/>
<evidence type="ECO:0000313" key="1">
    <source>
        <dbReference type="EMBL" id="CAE0052656.1"/>
    </source>
</evidence>